<reference evidence="1" key="1">
    <citation type="journal article" date="2014" name="Front. Microbiol.">
        <title>High frequency of phylogenetically diverse reductive dehalogenase-homologous genes in deep subseafloor sedimentary metagenomes.</title>
        <authorList>
            <person name="Kawai M."/>
            <person name="Futagami T."/>
            <person name="Toyoda A."/>
            <person name="Takaki Y."/>
            <person name="Nishi S."/>
            <person name="Hori S."/>
            <person name="Arai W."/>
            <person name="Tsubouchi T."/>
            <person name="Morono Y."/>
            <person name="Uchiyama I."/>
            <person name="Ito T."/>
            <person name="Fujiyama A."/>
            <person name="Inagaki F."/>
            <person name="Takami H."/>
        </authorList>
    </citation>
    <scope>NUCLEOTIDE SEQUENCE</scope>
    <source>
        <strain evidence="1">Expedition CK06-06</strain>
    </source>
</reference>
<accession>X1E225</accession>
<proteinExistence type="predicted"/>
<sequence>MLTIPLPGIKGVATNYPDAFIITSKKGNVLLVEKKGEKGLKPLFVLKKEVTIPARHWLSRSIDEMRPELIRSLHPKEIVKVMEKMGG</sequence>
<gene>
    <name evidence="1" type="ORF">S03H2_07862</name>
</gene>
<comment type="caution">
    <text evidence="1">The sequence shown here is derived from an EMBL/GenBank/DDBJ whole genome shotgun (WGS) entry which is preliminary data.</text>
</comment>
<evidence type="ECO:0000313" key="1">
    <source>
        <dbReference type="EMBL" id="GAH26577.1"/>
    </source>
</evidence>
<dbReference type="AlphaFoldDB" id="X1E225"/>
<name>X1E225_9ZZZZ</name>
<organism evidence="1">
    <name type="scientific">marine sediment metagenome</name>
    <dbReference type="NCBI Taxonomy" id="412755"/>
    <lineage>
        <taxon>unclassified sequences</taxon>
        <taxon>metagenomes</taxon>
        <taxon>ecological metagenomes</taxon>
    </lineage>
</organism>
<dbReference type="EMBL" id="BARU01003710">
    <property type="protein sequence ID" value="GAH26577.1"/>
    <property type="molecule type" value="Genomic_DNA"/>
</dbReference>
<protein>
    <submittedName>
        <fullName evidence="1">Uncharacterized protein</fullName>
    </submittedName>
</protein>